<organism evidence="3 4">
    <name type="scientific">Haloechinothrix salitolerans</name>
    <dbReference type="NCBI Taxonomy" id="926830"/>
    <lineage>
        <taxon>Bacteria</taxon>
        <taxon>Bacillati</taxon>
        <taxon>Actinomycetota</taxon>
        <taxon>Actinomycetes</taxon>
        <taxon>Pseudonocardiales</taxon>
        <taxon>Pseudonocardiaceae</taxon>
        <taxon>Haloechinothrix</taxon>
    </lineage>
</organism>
<sequence length="295" mass="32189">MLTRAALVVLAALAASGCTAPASPSELPPLGEVPVIRDADDLAALDLPLDPYHVDTEPLLDRMNRAWDVLVQRCIRRYGLSWPTSPEHVPPEGPEHMERYGIIDAAVVTEYGYHQPPRPGVKNGEDTGQSWSADADAVMTGRVDRHDGKPVPNGGCNGEAMRALGAELPENGPPKAPLSRRLAGRAYEQALADPRLDPVVAEWRECMTAAGYDYDSPLDAGEDRAWYVKSGPSKREIATALADVDCRARTNYVGMFYALDAAYQREAVAAHRAELRELREAAEVIDRNARRLLGE</sequence>
<accession>A0ABW2BZ91</accession>
<evidence type="ECO:0000313" key="3">
    <source>
        <dbReference type="EMBL" id="MFC6867650.1"/>
    </source>
</evidence>
<evidence type="ECO:0000256" key="1">
    <source>
        <dbReference type="SAM" id="Coils"/>
    </source>
</evidence>
<protein>
    <recommendedName>
        <fullName evidence="5">Lipoprotein</fullName>
    </recommendedName>
</protein>
<evidence type="ECO:0000256" key="2">
    <source>
        <dbReference type="SAM" id="SignalP"/>
    </source>
</evidence>
<evidence type="ECO:0008006" key="5">
    <source>
        <dbReference type="Google" id="ProtNLM"/>
    </source>
</evidence>
<feature type="signal peptide" evidence="2">
    <location>
        <begin position="1"/>
        <end position="22"/>
    </location>
</feature>
<dbReference type="PROSITE" id="PS51257">
    <property type="entry name" value="PROKAR_LIPOPROTEIN"/>
    <property type="match status" value="1"/>
</dbReference>
<dbReference type="EMBL" id="JBHSXX010000001">
    <property type="protein sequence ID" value="MFC6867650.1"/>
    <property type="molecule type" value="Genomic_DNA"/>
</dbReference>
<feature type="chain" id="PRO_5046086182" description="Lipoprotein" evidence="2">
    <location>
        <begin position="23"/>
        <end position="295"/>
    </location>
</feature>
<gene>
    <name evidence="3" type="ORF">ACFQGD_10860</name>
</gene>
<keyword evidence="1" id="KW-0175">Coiled coil</keyword>
<keyword evidence="4" id="KW-1185">Reference proteome</keyword>
<proteinExistence type="predicted"/>
<dbReference type="Proteomes" id="UP001596337">
    <property type="component" value="Unassembled WGS sequence"/>
</dbReference>
<feature type="coiled-coil region" evidence="1">
    <location>
        <begin position="268"/>
        <end position="295"/>
    </location>
</feature>
<reference evidence="4" key="1">
    <citation type="journal article" date="2019" name="Int. J. Syst. Evol. Microbiol.">
        <title>The Global Catalogue of Microorganisms (GCM) 10K type strain sequencing project: providing services to taxonomists for standard genome sequencing and annotation.</title>
        <authorList>
            <consortium name="The Broad Institute Genomics Platform"/>
            <consortium name="The Broad Institute Genome Sequencing Center for Infectious Disease"/>
            <person name="Wu L."/>
            <person name="Ma J."/>
        </authorList>
    </citation>
    <scope>NUCLEOTIDE SEQUENCE [LARGE SCALE GENOMIC DNA]</scope>
    <source>
        <strain evidence="4">KCTC 32255</strain>
    </source>
</reference>
<name>A0ABW2BZ91_9PSEU</name>
<comment type="caution">
    <text evidence="3">The sequence shown here is derived from an EMBL/GenBank/DDBJ whole genome shotgun (WGS) entry which is preliminary data.</text>
</comment>
<keyword evidence="2" id="KW-0732">Signal</keyword>
<evidence type="ECO:0000313" key="4">
    <source>
        <dbReference type="Proteomes" id="UP001596337"/>
    </source>
</evidence>
<dbReference type="RefSeq" id="WP_345401218.1">
    <property type="nucleotide sequence ID" value="NZ_BAABLA010000104.1"/>
</dbReference>